<protein>
    <recommendedName>
        <fullName evidence="2">DUF4485 domain-containing protein</fullName>
    </recommendedName>
</protein>
<dbReference type="EMBL" id="JBFDAA010000018">
    <property type="protein sequence ID" value="KAL1116144.1"/>
    <property type="molecule type" value="Genomic_DNA"/>
</dbReference>
<name>A0ABD0YJS8_9HEMI</name>
<feature type="region of interest" description="Disordered" evidence="1">
    <location>
        <begin position="216"/>
        <end position="236"/>
    </location>
</feature>
<sequence>MCEEEYRVLSDRIMSNANGFSCEDKESIMCWLVRLNQKARDAEEASRIVEYARYLNHMTSKGMLHYPFTGCPPCKKLPPLENYFKNCRSRSSSPRPDAPCDWTNNMETPSNMTMTVGEFVDSIFELGGPKGCPLDEAVGRVFEEMFDAPGEDCPVQNRTSGPQAPIALPDLDQVLDMNLECLQSEIIKELETSPDPSRSVRLQTMGRILINRVSEQVGDCPPSSTATSPCSKPPEQMCPEELAEEFLTSPVKSGSRFEEVSFRLHELFDRPSSADGTAPCPSELDYSSSTTRTCPNTFNYSSSTVGTGPDTFEYDSEAEEAAMEEYCDEEYPTEEEPVDYSHLPILQRPEIYRVPRLAGMSPIQEVSAEDRMGGSGWCPSQRSNQFSSEFESGHSSNFPPGPDSDPLGIRSSGFPSQMAGADFFPPGDECADPFDIHFSSSFGEAPQPGGNYDDEFFGDAGVIFQDMPDEGSPCI</sequence>
<feature type="domain" description="DUF4485" evidence="2">
    <location>
        <begin position="13"/>
        <end position="83"/>
    </location>
</feature>
<evidence type="ECO:0000256" key="1">
    <source>
        <dbReference type="SAM" id="MobiDB-lite"/>
    </source>
</evidence>
<dbReference type="Proteomes" id="UP001558652">
    <property type="component" value="Unassembled WGS sequence"/>
</dbReference>
<keyword evidence="4" id="KW-1185">Reference proteome</keyword>
<dbReference type="Pfam" id="PF14846">
    <property type="entry name" value="DUF4485"/>
    <property type="match status" value="1"/>
</dbReference>
<organism evidence="3 4">
    <name type="scientific">Ranatra chinensis</name>
    <dbReference type="NCBI Taxonomy" id="642074"/>
    <lineage>
        <taxon>Eukaryota</taxon>
        <taxon>Metazoa</taxon>
        <taxon>Ecdysozoa</taxon>
        <taxon>Arthropoda</taxon>
        <taxon>Hexapoda</taxon>
        <taxon>Insecta</taxon>
        <taxon>Pterygota</taxon>
        <taxon>Neoptera</taxon>
        <taxon>Paraneoptera</taxon>
        <taxon>Hemiptera</taxon>
        <taxon>Heteroptera</taxon>
        <taxon>Panheteroptera</taxon>
        <taxon>Nepomorpha</taxon>
        <taxon>Nepidae</taxon>
        <taxon>Ranatrinae</taxon>
        <taxon>Ranatra</taxon>
    </lineage>
</organism>
<evidence type="ECO:0000313" key="3">
    <source>
        <dbReference type="EMBL" id="KAL1116144.1"/>
    </source>
</evidence>
<comment type="caution">
    <text evidence="3">The sequence shown here is derived from an EMBL/GenBank/DDBJ whole genome shotgun (WGS) entry which is preliminary data.</text>
</comment>
<accession>A0ABD0YJS8</accession>
<gene>
    <name evidence="3" type="ORF">AAG570_005639</name>
</gene>
<evidence type="ECO:0000259" key="2">
    <source>
        <dbReference type="Pfam" id="PF14846"/>
    </source>
</evidence>
<feature type="region of interest" description="Disordered" evidence="1">
    <location>
        <begin position="370"/>
        <end position="407"/>
    </location>
</feature>
<dbReference type="AlphaFoldDB" id="A0ABD0YJS8"/>
<feature type="compositionally biased region" description="Polar residues" evidence="1">
    <location>
        <begin position="378"/>
        <end position="398"/>
    </location>
</feature>
<evidence type="ECO:0000313" key="4">
    <source>
        <dbReference type="Proteomes" id="UP001558652"/>
    </source>
</evidence>
<dbReference type="InterPro" id="IPR027831">
    <property type="entry name" value="DUF4485"/>
</dbReference>
<proteinExistence type="predicted"/>
<reference evidence="3 4" key="1">
    <citation type="submission" date="2024-07" db="EMBL/GenBank/DDBJ databases">
        <title>Chromosome-level genome assembly of the water stick insect Ranatra chinensis (Heteroptera: Nepidae).</title>
        <authorList>
            <person name="Liu X."/>
        </authorList>
    </citation>
    <scope>NUCLEOTIDE SEQUENCE [LARGE SCALE GENOMIC DNA]</scope>
    <source>
        <strain evidence="3">Cailab_2021Rc</strain>
        <tissue evidence="3">Muscle</tissue>
    </source>
</reference>
<feature type="region of interest" description="Disordered" evidence="1">
    <location>
        <begin position="435"/>
        <end position="456"/>
    </location>
</feature>
<feature type="compositionally biased region" description="Low complexity" evidence="1">
    <location>
        <begin position="220"/>
        <end position="234"/>
    </location>
</feature>